<reference evidence="1" key="1">
    <citation type="submission" date="2021-04" db="EMBL/GenBank/DDBJ databases">
        <title>First draft genome resource for Brassicaceae pathogens Fusarium oxysporum f. sp. raphani and Fusarium oxysporum f. sp. rapae.</title>
        <authorList>
            <person name="Asai S."/>
        </authorList>
    </citation>
    <scope>NUCLEOTIDE SEQUENCE</scope>
    <source>
        <strain evidence="1">Tf1262</strain>
    </source>
</reference>
<sequence>MSATTNLSQVMFQALTKSYPIHNLTSTQQQNTKISSIDAMSSRQYNTTFWLLISTHGLDHPAKHARLAQSVERETLKSSQSQGCGFDPRIGLFL</sequence>
<evidence type="ECO:0000313" key="2">
    <source>
        <dbReference type="Proteomes" id="UP000693942"/>
    </source>
</evidence>
<dbReference type="EMBL" id="JAELUR010000005">
    <property type="protein sequence ID" value="KAG7430923.1"/>
    <property type="molecule type" value="Genomic_DNA"/>
</dbReference>
<protein>
    <submittedName>
        <fullName evidence="1">Uncharacterized protein</fullName>
    </submittedName>
</protein>
<accession>A0A8J5UE47</accession>
<name>A0A8J5UE47_FUSOX</name>
<dbReference type="AlphaFoldDB" id="A0A8J5UE47"/>
<evidence type="ECO:0000313" key="1">
    <source>
        <dbReference type="EMBL" id="KAG7430923.1"/>
    </source>
</evidence>
<gene>
    <name evidence="1" type="ORF">Forpi1262_v008054</name>
</gene>
<proteinExistence type="predicted"/>
<comment type="caution">
    <text evidence="1">The sequence shown here is derived from an EMBL/GenBank/DDBJ whole genome shotgun (WGS) entry which is preliminary data.</text>
</comment>
<organism evidence="1 2">
    <name type="scientific">Fusarium oxysporum f. sp. raphani</name>
    <dbReference type="NCBI Taxonomy" id="96318"/>
    <lineage>
        <taxon>Eukaryota</taxon>
        <taxon>Fungi</taxon>
        <taxon>Dikarya</taxon>
        <taxon>Ascomycota</taxon>
        <taxon>Pezizomycotina</taxon>
        <taxon>Sordariomycetes</taxon>
        <taxon>Hypocreomycetidae</taxon>
        <taxon>Hypocreales</taxon>
        <taxon>Nectriaceae</taxon>
        <taxon>Fusarium</taxon>
        <taxon>Fusarium oxysporum species complex</taxon>
    </lineage>
</organism>
<dbReference type="Proteomes" id="UP000693942">
    <property type="component" value="Unassembled WGS sequence"/>
</dbReference>